<feature type="transmembrane region" description="Helical" evidence="1">
    <location>
        <begin position="48"/>
        <end position="75"/>
    </location>
</feature>
<keyword evidence="1" id="KW-0472">Membrane</keyword>
<dbReference type="Proteomes" id="UP001556367">
    <property type="component" value="Unassembled WGS sequence"/>
</dbReference>
<evidence type="ECO:0000256" key="1">
    <source>
        <dbReference type="SAM" id="Phobius"/>
    </source>
</evidence>
<dbReference type="EMBL" id="JASNQZ010000010">
    <property type="protein sequence ID" value="KAL0952502.1"/>
    <property type="molecule type" value="Genomic_DNA"/>
</dbReference>
<sequence>MAPLSPFQDSTVMFIIGGIYSLPLYGIAITQTAFYFRSFRRDPLHMKVAVALMLVVESLHTVCFLAGLYIALFVIRFGYLTLKINDAFLIADFPIYLLTSMVQIAYARRLWYLSGKNRVLITLVIFPSVISFGA</sequence>
<keyword evidence="1" id="KW-0812">Transmembrane</keyword>
<dbReference type="PANTHER" id="PTHR40465">
    <property type="entry name" value="CHROMOSOME 1, WHOLE GENOME SHOTGUN SEQUENCE"/>
    <property type="match status" value="1"/>
</dbReference>
<gene>
    <name evidence="2" type="ORF">HGRIS_006765</name>
</gene>
<protein>
    <submittedName>
        <fullName evidence="2">Uncharacterized protein</fullName>
    </submittedName>
</protein>
<feature type="transmembrane region" description="Helical" evidence="1">
    <location>
        <begin position="87"/>
        <end position="107"/>
    </location>
</feature>
<evidence type="ECO:0000313" key="3">
    <source>
        <dbReference type="Proteomes" id="UP001556367"/>
    </source>
</evidence>
<keyword evidence="1" id="KW-1133">Transmembrane helix</keyword>
<reference evidence="3" key="1">
    <citation type="submission" date="2024-06" db="EMBL/GenBank/DDBJ databases">
        <title>Multi-omics analyses provide insights into the biosynthesis of the anticancer antibiotic pleurotin in Hohenbuehelia grisea.</title>
        <authorList>
            <person name="Weaver J.A."/>
            <person name="Alberti F."/>
        </authorList>
    </citation>
    <scope>NUCLEOTIDE SEQUENCE [LARGE SCALE GENOMIC DNA]</scope>
    <source>
        <strain evidence="3">T-177</strain>
    </source>
</reference>
<name>A0ABR3JAI6_9AGAR</name>
<dbReference type="PANTHER" id="PTHR40465:SF1">
    <property type="entry name" value="DUF6534 DOMAIN-CONTAINING PROTEIN"/>
    <property type="match status" value="1"/>
</dbReference>
<proteinExistence type="predicted"/>
<evidence type="ECO:0000313" key="2">
    <source>
        <dbReference type="EMBL" id="KAL0952502.1"/>
    </source>
</evidence>
<accession>A0ABR3JAI6</accession>
<feature type="transmembrane region" description="Helical" evidence="1">
    <location>
        <begin position="12"/>
        <end position="36"/>
    </location>
</feature>
<organism evidence="2 3">
    <name type="scientific">Hohenbuehelia grisea</name>
    <dbReference type="NCBI Taxonomy" id="104357"/>
    <lineage>
        <taxon>Eukaryota</taxon>
        <taxon>Fungi</taxon>
        <taxon>Dikarya</taxon>
        <taxon>Basidiomycota</taxon>
        <taxon>Agaricomycotina</taxon>
        <taxon>Agaricomycetes</taxon>
        <taxon>Agaricomycetidae</taxon>
        <taxon>Agaricales</taxon>
        <taxon>Pleurotineae</taxon>
        <taxon>Pleurotaceae</taxon>
        <taxon>Hohenbuehelia</taxon>
    </lineage>
</organism>
<comment type="caution">
    <text evidence="2">The sequence shown here is derived from an EMBL/GenBank/DDBJ whole genome shotgun (WGS) entry which is preliminary data.</text>
</comment>
<keyword evidence="3" id="KW-1185">Reference proteome</keyword>